<evidence type="ECO:0000259" key="3">
    <source>
        <dbReference type="SMART" id="SM00922"/>
    </source>
</evidence>
<protein>
    <recommendedName>
        <fullName evidence="3">Mandelate racemase/muconate lactonizing enzyme C-terminal domain-containing protein</fullName>
    </recommendedName>
</protein>
<dbReference type="SUPFAM" id="SSF54826">
    <property type="entry name" value="Enolase N-terminal domain-like"/>
    <property type="match status" value="1"/>
</dbReference>
<accession>A0A2M9G062</accession>
<evidence type="ECO:0000256" key="2">
    <source>
        <dbReference type="SAM" id="MobiDB-lite"/>
    </source>
</evidence>
<evidence type="ECO:0000313" key="5">
    <source>
        <dbReference type="Proteomes" id="UP000229498"/>
    </source>
</evidence>
<feature type="domain" description="Mandelate racemase/muconate lactonizing enzyme C-terminal" evidence="3">
    <location>
        <begin position="147"/>
        <end position="241"/>
    </location>
</feature>
<keyword evidence="1" id="KW-0456">Lyase</keyword>
<gene>
    <name evidence="4" type="ORF">CVT23_14410</name>
</gene>
<dbReference type="InterPro" id="IPR018110">
    <property type="entry name" value="Mandel_Rmase/mucon_lact_enz_CS"/>
</dbReference>
<dbReference type="Gene3D" id="3.20.20.120">
    <property type="entry name" value="Enolase-like C-terminal domain"/>
    <property type="match status" value="1"/>
</dbReference>
<dbReference type="EMBL" id="PHIG01000037">
    <property type="protein sequence ID" value="PJK29102.1"/>
    <property type="molecule type" value="Genomic_DNA"/>
</dbReference>
<dbReference type="InterPro" id="IPR036849">
    <property type="entry name" value="Enolase-like_C_sf"/>
</dbReference>
<dbReference type="InterPro" id="IPR034593">
    <property type="entry name" value="DgoD-like"/>
</dbReference>
<dbReference type="PANTHER" id="PTHR48080:SF2">
    <property type="entry name" value="D-GALACTONATE DEHYDRATASE"/>
    <property type="match status" value="1"/>
</dbReference>
<dbReference type="CDD" id="cd03316">
    <property type="entry name" value="MR_like"/>
    <property type="match status" value="1"/>
</dbReference>
<reference evidence="4 5" key="1">
    <citation type="submission" date="2017-11" db="EMBL/GenBank/DDBJ databases">
        <title>Draft genome sequence of Rhizobiales bacterium SY3-13.</title>
        <authorList>
            <person name="Sun C."/>
        </authorList>
    </citation>
    <scope>NUCLEOTIDE SEQUENCE [LARGE SCALE GENOMIC DNA]</scope>
    <source>
        <strain evidence="4 5">SY3-13</strain>
    </source>
</reference>
<organism evidence="4 5">
    <name type="scientific">Minwuia thermotolerans</name>
    <dbReference type="NCBI Taxonomy" id="2056226"/>
    <lineage>
        <taxon>Bacteria</taxon>
        <taxon>Pseudomonadati</taxon>
        <taxon>Pseudomonadota</taxon>
        <taxon>Alphaproteobacteria</taxon>
        <taxon>Minwuiales</taxon>
        <taxon>Minwuiaceae</taxon>
        <taxon>Minwuia</taxon>
    </lineage>
</organism>
<dbReference type="Pfam" id="PF02746">
    <property type="entry name" value="MR_MLE_N"/>
    <property type="match status" value="1"/>
</dbReference>
<comment type="caution">
    <text evidence="4">The sequence shown here is derived from an EMBL/GenBank/DDBJ whole genome shotgun (WGS) entry which is preliminary data.</text>
</comment>
<dbReference type="GO" id="GO:0009063">
    <property type="term" value="P:amino acid catabolic process"/>
    <property type="evidence" value="ECO:0007669"/>
    <property type="project" value="InterPro"/>
</dbReference>
<proteinExistence type="predicted"/>
<dbReference type="InterPro" id="IPR013341">
    <property type="entry name" value="Mandelate_racemase_N_dom"/>
</dbReference>
<dbReference type="GO" id="GO:0016829">
    <property type="term" value="F:lyase activity"/>
    <property type="evidence" value="ECO:0007669"/>
    <property type="project" value="UniProtKB-KW"/>
</dbReference>
<dbReference type="RefSeq" id="WP_109794009.1">
    <property type="nucleotide sequence ID" value="NZ_PHIG01000037.1"/>
</dbReference>
<dbReference type="SMART" id="SM00922">
    <property type="entry name" value="MR_MLE"/>
    <property type="match status" value="1"/>
</dbReference>
<dbReference type="InterPro" id="IPR029065">
    <property type="entry name" value="Enolase_C-like"/>
</dbReference>
<evidence type="ECO:0000313" key="4">
    <source>
        <dbReference type="EMBL" id="PJK29102.1"/>
    </source>
</evidence>
<keyword evidence="5" id="KW-1185">Reference proteome</keyword>
<dbReference type="Proteomes" id="UP000229498">
    <property type="component" value="Unassembled WGS sequence"/>
</dbReference>
<evidence type="ECO:0000256" key="1">
    <source>
        <dbReference type="ARBA" id="ARBA00023239"/>
    </source>
</evidence>
<dbReference type="InterPro" id="IPR013342">
    <property type="entry name" value="Mandelate_racemase_C"/>
</dbReference>
<name>A0A2M9G062_9PROT</name>
<feature type="region of interest" description="Disordered" evidence="2">
    <location>
        <begin position="370"/>
        <end position="402"/>
    </location>
</feature>
<dbReference type="PROSITE" id="PS00909">
    <property type="entry name" value="MR_MLE_2"/>
    <property type="match status" value="1"/>
</dbReference>
<dbReference type="OrthoDB" id="9802699at2"/>
<dbReference type="PANTHER" id="PTHR48080">
    <property type="entry name" value="D-GALACTONATE DEHYDRATASE-RELATED"/>
    <property type="match status" value="1"/>
</dbReference>
<dbReference type="Gene3D" id="3.30.390.10">
    <property type="entry name" value="Enolase-like, N-terminal domain"/>
    <property type="match status" value="1"/>
</dbReference>
<dbReference type="PROSITE" id="PS00908">
    <property type="entry name" value="MR_MLE_1"/>
    <property type="match status" value="1"/>
</dbReference>
<dbReference type="AlphaFoldDB" id="A0A2M9G062"/>
<dbReference type="InterPro" id="IPR029017">
    <property type="entry name" value="Enolase-like_N"/>
</dbReference>
<sequence length="402" mass="43535">MKIRDAEIIPLKIPFTDGSAGTGLMPQQWTHLDVALLKLTTEDGVVGWGDGFAYHCAGATIAALRDMVLPLVIGAEIGDIPAFNRTLQRRLHLHGRYGITIFAISAVDIALWDIAAKEKGVSLATLLGGRVRETIPAYASLVRYGDPGQVREYTAETVGRGYETVKLHEIALPCIEAGVDAARPGVKVTTDVNCNWTLEEARALMPEMRRLGLYWVEEPVFPPDDAETLGALQLAFGVSIASGENACTLVEFRRTLPKIDYVQPSVIKVGGITEMADICDAAAALGRTVMPHSPYFGPGYWATAQVMAAKRSAGLFEHFWIRPEAYPDPAIPLPEQGMIAVPDRPGIGFEPDPEVLESYRADRWGPVRPISRCPPLRHARPRAGIRSGAGGEAAPDPRTGRG</sequence>
<dbReference type="SUPFAM" id="SSF51604">
    <property type="entry name" value="Enolase C-terminal domain-like"/>
    <property type="match status" value="1"/>
</dbReference>
<dbReference type="Pfam" id="PF13378">
    <property type="entry name" value="MR_MLE_C"/>
    <property type="match status" value="1"/>
</dbReference>
<dbReference type="GO" id="GO:0000287">
    <property type="term" value="F:magnesium ion binding"/>
    <property type="evidence" value="ECO:0007669"/>
    <property type="project" value="UniProtKB-ARBA"/>
</dbReference>
<dbReference type="SFLD" id="SFLDS00001">
    <property type="entry name" value="Enolase"/>
    <property type="match status" value="1"/>
</dbReference>